<reference evidence="1" key="2">
    <citation type="submission" date="2021-09" db="EMBL/GenBank/DDBJ databases">
        <authorList>
            <person name="Gilroy R."/>
        </authorList>
    </citation>
    <scope>NUCLEOTIDE SEQUENCE</scope>
    <source>
        <strain evidence="1">ChiSjej2B20-17149</strain>
    </source>
</reference>
<gene>
    <name evidence="1" type="ORF">K8W20_21635</name>
</gene>
<proteinExistence type="predicted"/>
<dbReference type="Gene3D" id="3.90.70.10">
    <property type="entry name" value="Cysteine proteinases"/>
    <property type="match status" value="1"/>
</dbReference>
<reference evidence="1" key="1">
    <citation type="journal article" date="2021" name="PeerJ">
        <title>Extensive microbial diversity within the chicken gut microbiome revealed by metagenomics and culture.</title>
        <authorList>
            <person name="Gilroy R."/>
            <person name="Ravi A."/>
            <person name="Getino M."/>
            <person name="Pursley I."/>
            <person name="Horton D.L."/>
            <person name="Alikhan N.F."/>
            <person name="Baker D."/>
            <person name="Gharbi K."/>
            <person name="Hall N."/>
            <person name="Watson M."/>
            <person name="Adriaenssens E.M."/>
            <person name="Foster-Nyarko E."/>
            <person name="Jarju S."/>
            <person name="Secka A."/>
            <person name="Antonio M."/>
            <person name="Oren A."/>
            <person name="Chaudhuri R.R."/>
            <person name="La Ragione R."/>
            <person name="Hildebrand F."/>
            <person name="Pallen M.J."/>
        </authorList>
    </citation>
    <scope>NUCLEOTIDE SEQUENCE</scope>
    <source>
        <strain evidence="1">ChiSjej2B20-17149</strain>
    </source>
</reference>
<dbReference type="Proteomes" id="UP000752172">
    <property type="component" value="Unassembled WGS sequence"/>
</dbReference>
<sequence length="182" mass="20800">MTTIQGSDADYNAAWQSRCGIQKIVQTDAYGCGIACLAMVSGIAYKDAREIFIKIGLGHRRSCRPAFSTSSREMQMAIASVQLHSEARRWRSWTTFNGLGILKVRDDWRGAVGKWHWVVAFRHEEFGLTVFDPHMQDPTFEIIPQDVPYVPIDLYQPKGEWFQVEQRVSPDRTPSEIPDFFA</sequence>
<name>A0A921NMN9_9PSED</name>
<comment type="caution">
    <text evidence="1">The sequence shown here is derived from an EMBL/GenBank/DDBJ whole genome shotgun (WGS) entry which is preliminary data.</text>
</comment>
<evidence type="ECO:0008006" key="3">
    <source>
        <dbReference type="Google" id="ProtNLM"/>
    </source>
</evidence>
<protein>
    <recommendedName>
        <fullName evidence="3">Peptidase C39 domain-containing protein</fullName>
    </recommendedName>
</protein>
<evidence type="ECO:0000313" key="2">
    <source>
        <dbReference type="Proteomes" id="UP000752172"/>
    </source>
</evidence>
<dbReference type="AlphaFoldDB" id="A0A921NMN9"/>
<dbReference type="EMBL" id="DYTS01000382">
    <property type="protein sequence ID" value="HJH21295.1"/>
    <property type="molecule type" value="Genomic_DNA"/>
</dbReference>
<organism evidence="1 2">
    <name type="scientific">Pseudomonas lactis</name>
    <dbReference type="NCBI Taxonomy" id="1615674"/>
    <lineage>
        <taxon>Bacteria</taxon>
        <taxon>Pseudomonadati</taxon>
        <taxon>Pseudomonadota</taxon>
        <taxon>Gammaproteobacteria</taxon>
        <taxon>Pseudomonadales</taxon>
        <taxon>Pseudomonadaceae</taxon>
        <taxon>Pseudomonas</taxon>
    </lineage>
</organism>
<accession>A0A921NMN9</accession>
<evidence type="ECO:0000313" key="1">
    <source>
        <dbReference type="EMBL" id="HJH21295.1"/>
    </source>
</evidence>
<dbReference type="RefSeq" id="WP_278918103.1">
    <property type="nucleotide sequence ID" value="NZ_DYTS01000382.1"/>
</dbReference>